<dbReference type="PANTHER" id="PTHR33472:SF22">
    <property type="entry name" value="PROTEOGLYCAN 4-LIKE"/>
    <property type="match status" value="1"/>
</dbReference>
<keyword evidence="3" id="KW-1185">Reference proteome</keyword>
<dbReference type="AlphaFoldDB" id="A0AAV1A939"/>
<evidence type="ECO:0000313" key="2">
    <source>
        <dbReference type="EMBL" id="CAI8606456.1"/>
    </source>
</evidence>
<feature type="compositionally biased region" description="Basic and acidic residues" evidence="1">
    <location>
        <begin position="390"/>
        <end position="419"/>
    </location>
</feature>
<feature type="region of interest" description="Disordered" evidence="1">
    <location>
        <begin position="313"/>
        <end position="500"/>
    </location>
</feature>
<feature type="region of interest" description="Disordered" evidence="1">
    <location>
        <begin position="1"/>
        <end position="284"/>
    </location>
</feature>
<dbReference type="Proteomes" id="UP001157006">
    <property type="component" value="Chromosome 3"/>
</dbReference>
<feature type="compositionally biased region" description="Basic and acidic residues" evidence="1">
    <location>
        <begin position="475"/>
        <end position="500"/>
    </location>
</feature>
<name>A0AAV1A939_VICFA</name>
<feature type="compositionally biased region" description="Polar residues" evidence="1">
    <location>
        <begin position="365"/>
        <end position="374"/>
    </location>
</feature>
<gene>
    <name evidence="2" type="ORF">VFH_III231120</name>
</gene>
<accession>A0AAV1A939</accession>
<dbReference type="EMBL" id="OX451738">
    <property type="protein sequence ID" value="CAI8606456.1"/>
    <property type="molecule type" value="Genomic_DNA"/>
</dbReference>
<evidence type="ECO:0000313" key="3">
    <source>
        <dbReference type="Proteomes" id="UP001157006"/>
    </source>
</evidence>
<feature type="compositionally biased region" description="Polar residues" evidence="1">
    <location>
        <begin position="122"/>
        <end position="135"/>
    </location>
</feature>
<feature type="compositionally biased region" description="Low complexity" evidence="1">
    <location>
        <begin position="144"/>
        <end position="164"/>
    </location>
</feature>
<evidence type="ECO:0000256" key="1">
    <source>
        <dbReference type="SAM" id="MobiDB-lite"/>
    </source>
</evidence>
<dbReference type="PANTHER" id="PTHR33472">
    <property type="entry name" value="OS01G0106600 PROTEIN"/>
    <property type="match status" value="1"/>
</dbReference>
<organism evidence="2 3">
    <name type="scientific">Vicia faba</name>
    <name type="common">Broad bean</name>
    <name type="synonym">Faba vulgaris</name>
    <dbReference type="NCBI Taxonomy" id="3906"/>
    <lineage>
        <taxon>Eukaryota</taxon>
        <taxon>Viridiplantae</taxon>
        <taxon>Streptophyta</taxon>
        <taxon>Embryophyta</taxon>
        <taxon>Tracheophyta</taxon>
        <taxon>Spermatophyta</taxon>
        <taxon>Magnoliopsida</taxon>
        <taxon>eudicotyledons</taxon>
        <taxon>Gunneridae</taxon>
        <taxon>Pentapetalae</taxon>
        <taxon>rosids</taxon>
        <taxon>fabids</taxon>
        <taxon>Fabales</taxon>
        <taxon>Fabaceae</taxon>
        <taxon>Papilionoideae</taxon>
        <taxon>50 kb inversion clade</taxon>
        <taxon>NPAAA clade</taxon>
        <taxon>Hologalegina</taxon>
        <taxon>IRL clade</taxon>
        <taxon>Fabeae</taxon>
        <taxon>Vicia</taxon>
    </lineage>
</organism>
<feature type="compositionally biased region" description="Polar residues" evidence="1">
    <location>
        <begin position="30"/>
        <end position="47"/>
    </location>
</feature>
<feature type="compositionally biased region" description="Polar residues" evidence="1">
    <location>
        <begin position="200"/>
        <end position="233"/>
    </location>
</feature>
<feature type="compositionally biased region" description="Polar residues" evidence="1">
    <location>
        <begin position="97"/>
        <end position="109"/>
    </location>
</feature>
<feature type="compositionally biased region" description="Polar residues" evidence="1">
    <location>
        <begin position="420"/>
        <end position="433"/>
    </location>
</feature>
<reference evidence="2 3" key="1">
    <citation type="submission" date="2023-01" db="EMBL/GenBank/DDBJ databases">
        <authorList>
            <person name="Kreplak J."/>
        </authorList>
    </citation>
    <scope>NUCLEOTIDE SEQUENCE [LARGE SCALE GENOMIC DNA]</scope>
</reference>
<sequence length="676" mass="75120">MAQKKPSFRFRIPWLTATQSFSRHSKDASKSSTQSDINVPIQRSSGRPSVITPAESPPGPTKTQEATRTEPHNQSPPHPAHPTPLSTSMVVEKTHSKPLSPSTSPNHVNSPPPFSYAESQFHVFSTPPQSPSQYDTVKVPKLMPSSTEESTHPTSSVSQPMPQEAEAEPESKVKVNSPLREITKSPETSYQQAIAFERPSYSTHSSPEVSKIEQTSQHHPPSPLASEQKNQALKANHEENTSYTSSIFQGEKDKVTMSVSDSVPNDAEPKMKSPLKTIHLSEHTATKFDEERLISKTTPKSPLETLSKFLQHKGKANHEENTLHSSSTSQEQKVKIPVSVSDPKIDEAKPKMKSPLKTILMPQPETLSKHTTTKLVEERLISKTTPKSPLETRSKFLQHKEKEKVVHEAKKLGKSKDKSTSQPTRRAEPSSSGTKDKKHHGVKETVEKKIMFATSNSSGKDIGVMSSKDPSSSISHERTVPSSEEREKRNEKAPIQKGIKDDIKKFVHKISASVQPTQPMDDKKFSVITLTGDNRGATMHVGSESDKKDGSIHIHRDYKTESEESIEGSTDGEGNTNNEEDSMEHGEVGKAYVNSNIQSINNSLMFHGSINERDPGVQVTLPQKPLETVNHNDKDTHNQRTEFNMSRSQKSTFQPTVRRYGCKFSRGNNNEDIEIM</sequence>
<proteinExistence type="predicted"/>
<protein>
    <submittedName>
        <fullName evidence="2">Uncharacterized protein</fullName>
    </submittedName>
</protein>
<feature type="region of interest" description="Disordered" evidence="1">
    <location>
        <begin position="557"/>
        <end position="584"/>
    </location>
</feature>